<dbReference type="InterPro" id="IPR036264">
    <property type="entry name" value="Bact_exopeptidase_dim_dom"/>
</dbReference>
<dbReference type="NCBIfam" id="TIGR01879">
    <property type="entry name" value="hydantase"/>
    <property type="match status" value="1"/>
</dbReference>
<evidence type="ECO:0000313" key="4">
    <source>
        <dbReference type="EMBL" id="GBO93959.1"/>
    </source>
</evidence>
<evidence type="ECO:0000313" key="5">
    <source>
        <dbReference type="Proteomes" id="UP000266091"/>
    </source>
</evidence>
<protein>
    <submittedName>
        <fullName evidence="4">Zn-dependent hydrolase</fullName>
    </submittedName>
</protein>
<evidence type="ECO:0000256" key="1">
    <source>
        <dbReference type="ARBA" id="ARBA00006153"/>
    </source>
</evidence>
<dbReference type="AlphaFoldDB" id="A0A388SES5"/>
<dbReference type="Gene3D" id="3.40.630.10">
    <property type="entry name" value="Zn peptidases"/>
    <property type="match status" value="1"/>
</dbReference>
<organism evidence="4 5">
    <name type="scientific">Mesosutterella multiformis</name>
    <dbReference type="NCBI Taxonomy" id="2259133"/>
    <lineage>
        <taxon>Bacteria</taxon>
        <taxon>Pseudomonadati</taxon>
        <taxon>Pseudomonadota</taxon>
        <taxon>Betaproteobacteria</taxon>
        <taxon>Burkholderiales</taxon>
        <taxon>Sutterellaceae</taxon>
        <taxon>Mesosutterella</taxon>
    </lineage>
</organism>
<dbReference type="PIRSF" id="PIRSF001235">
    <property type="entry name" value="Amidase_carbamoylase"/>
    <property type="match status" value="1"/>
</dbReference>
<dbReference type="EMBL" id="BGZJ01000001">
    <property type="protein sequence ID" value="GBO93959.1"/>
    <property type="molecule type" value="Genomic_DNA"/>
</dbReference>
<keyword evidence="5" id="KW-1185">Reference proteome</keyword>
<name>A0A388SES5_9BURK</name>
<dbReference type="OrthoDB" id="9808195at2"/>
<comment type="caution">
    <text evidence="4">The sequence shown here is derived from an EMBL/GenBank/DDBJ whole genome shotgun (WGS) entry which is preliminary data.</text>
</comment>
<dbReference type="PANTHER" id="PTHR32494:SF5">
    <property type="entry name" value="ALLANTOATE AMIDOHYDROLASE"/>
    <property type="match status" value="1"/>
</dbReference>
<proteinExistence type="inferred from homology"/>
<feature type="binding site" evidence="3">
    <location>
        <position position="99"/>
    </location>
    <ligand>
        <name>Zn(2+)</name>
        <dbReference type="ChEBI" id="CHEBI:29105"/>
        <label>2</label>
    </ligand>
</feature>
<dbReference type="Gene3D" id="3.30.70.360">
    <property type="match status" value="1"/>
</dbReference>
<keyword evidence="3" id="KW-0862">Zinc</keyword>
<feature type="binding site" evidence="3">
    <location>
        <position position="201"/>
    </location>
    <ligand>
        <name>Zn(2+)</name>
        <dbReference type="ChEBI" id="CHEBI:29105"/>
        <label>1</label>
    </ligand>
</feature>
<dbReference type="InterPro" id="IPR002933">
    <property type="entry name" value="Peptidase_M20"/>
</dbReference>
<keyword evidence="2 4" id="KW-0378">Hydrolase</keyword>
<dbReference type="SUPFAM" id="SSF53187">
    <property type="entry name" value="Zn-dependent exopeptidases"/>
    <property type="match status" value="1"/>
</dbReference>
<reference evidence="4 5" key="1">
    <citation type="journal article" date="2018" name="Int. J. Syst. Evol. Microbiol.">
        <title>Mesosutterella multiformis gen. nov., sp. nov., a member of the family Sutterellaceae and Sutterella megalosphaeroides sp. nov., isolated from human faeces.</title>
        <authorList>
            <person name="Sakamoto M."/>
            <person name="Ikeyama N."/>
            <person name="Kunihiro T."/>
            <person name="Iino T."/>
            <person name="Yuki M."/>
            <person name="Ohkuma M."/>
        </authorList>
    </citation>
    <scope>NUCLEOTIDE SEQUENCE [LARGE SCALE GENOMIC DNA]</scope>
    <source>
        <strain evidence="4 5">4NBBH2</strain>
    </source>
</reference>
<gene>
    <name evidence="4" type="ORF">MESMUL_13130</name>
</gene>
<feature type="binding site" evidence="3">
    <location>
        <position position="88"/>
    </location>
    <ligand>
        <name>Zn(2+)</name>
        <dbReference type="ChEBI" id="CHEBI:29105"/>
        <label>1</label>
    </ligand>
</feature>
<dbReference type="InterPro" id="IPR010158">
    <property type="entry name" value="Amidase_Cbmase"/>
</dbReference>
<keyword evidence="3" id="KW-0479">Metal-binding</keyword>
<dbReference type="PANTHER" id="PTHR32494">
    <property type="entry name" value="ALLANTOATE DEIMINASE-RELATED"/>
    <property type="match status" value="1"/>
</dbReference>
<comment type="cofactor">
    <cofactor evidence="3">
        <name>Zn(2+)</name>
        <dbReference type="ChEBI" id="CHEBI:29105"/>
    </cofactor>
    <text evidence="3">Binds 2 Zn(2+) ions per subunit.</text>
</comment>
<evidence type="ECO:0000256" key="3">
    <source>
        <dbReference type="PIRSR" id="PIRSR001235-1"/>
    </source>
</evidence>
<dbReference type="SUPFAM" id="SSF55031">
    <property type="entry name" value="Bacterial exopeptidase dimerisation domain"/>
    <property type="match status" value="1"/>
</dbReference>
<dbReference type="RefSeq" id="WP_116270240.1">
    <property type="nucleotide sequence ID" value="NZ_BGZJ01000001.1"/>
</dbReference>
<comment type="similarity">
    <text evidence="1">Belongs to the peptidase M20 family.</text>
</comment>
<feature type="binding site" evidence="3">
    <location>
        <position position="134"/>
    </location>
    <ligand>
        <name>Zn(2+)</name>
        <dbReference type="ChEBI" id="CHEBI:29105"/>
        <label>2</label>
    </ligand>
</feature>
<dbReference type="GO" id="GO:0046872">
    <property type="term" value="F:metal ion binding"/>
    <property type="evidence" value="ECO:0007669"/>
    <property type="project" value="UniProtKB-KW"/>
</dbReference>
<sequence length="429" mass="47259">MTEEMQDIAVEGAAFAKKIFDDVREFSKDPVAGVSRQGYSAVENKVHEYVKEVGKTLGLEEWADAAGNLFLTLPGEHRDLPAFVTGSHGDSVPQGGNYDGLAGIVAGLTVLWWMRRTNYTPYRDMSVLVTRMEESSYFGKAYVGTLAMTGKLKPEDLKLRHRTKQQTLAEAIRESGFDPEACVSGKPLADLKKFGAFIELHIEQGPTLDSNKTKRVGVVTGIRGNLRHKVVRCIGETAHSGAVNREFRHDAVLATADFLMRMEKHWIHRLDREEDLVFTVGVLKTGDSAAIAKVPGLVTFCIDMRSLSMGTLERFHEVLLSCADKVAKERGVKFEFDQMLRTDPAKLNSGLVARIATTAAENGIPYIAMPSGAGHDSAVLTNAGIPSAMIFVANQNGSHNPREEMKLEDFMQGVKLLWKVAEGFDTERE</sequence>
<accession>A0A388SES5</accession>
<evidence type="ECO:0000256" key="2">
    <source>
        <dbReference type="ARBA" id="ARBA00022801"/>
    </source>
</evidence>
<dbReference type="Pfam" id="PF01546">
    <property type="entry name" value="Peptidase_M20"/>
    <property type="match status" value="1"/>
</dbReference>
<feature type="binding site" evidence="3">
    <location>
        <position position="399"/>
    </location>
    <ligand>
        <name>Zn(2+)</name>
        <dbReference type="ChEBI" id="CHEBI:29105"/>
        <label>2</label>
    </ligand>
</feature>
<dbReference type="GO" id="GO:0016813">
    <property type="term" value="F:hydrolase activity, acting on carbon-nitrogen (but not peptide) bonds, in linear amidines"/>
    <property type="evidence" value="ECO:0007669"/>
    <property type="project" value="InterPro"/>
</dbReference>
<dbReference type="Proteomes" id="UP000266091">
    <property type="component" value="Unassembled WGS sequence"/>
</dbReference>
<feature type="binding site" evidence="3">
    <location>
        <position position="99"/>
    </location>
    <ligand>
        <name>Zn(2+)</name>
        <dbReference type="ChEBI" id="CHEBI:29105"/>
        <label>1</label>
    </ligand>
</feature>
<accession>A0A401LMZ6</accession>